<accession>A0A1E1WI96</accession>
<feature type="non-terminal residue" evidence="2">
    <location>
        <position position="595"/>
    </location>
</feature>
<dbReference type="OrthoDB" id="7492362at2759"/>
<feature type="region of interest" description="Disordered" evidence="1">
    <location>
        <begin position="347"/>
        <end position="369"/>
    </location>
</feature>
<organism evidence="2">
    <name type="scientific">Pectinophora gossypiella</name>
    <name type="common">Cotton pink bollworm</name>
    <name type="synonym">Depressaria gossypiella</name>
    <dbReference type="NCBI Taxonomy" id="13191"/>
    <lineage>
        <taxon>Eukaryota</taxon>
        <taxon>Metazoa</taxon>
        <taxon>Ecdysozoa</taxon>
        <taxon>Arthropoda</taxon>
        <taxon>Hexapoda</taxon>
        <taxon>Insecta</taxon>
        <taxon>Pterygota</taxon>
        <taxon>Neoptera</taxon>
        <taxon>Endopterygota</taxon>
        <taxon>Lepidoptera</taxon>
        <taxon>Glossata</taxon>
        <taxon>Ditrysia</taxon>
        <taxon>Gelechioidea</taxon>
        <taxon>Gelechiidae</taxon>
        <taxon>Apatetrinae</taxon>
        <taxon>Pectinophora</taxon>
    </lineage>
</organism>
<feature type="non-terminal residue" evidence="2">
    <location>
        <position position="1"/>
    </location>
</feature>
<reference evidence="2" key="1">
    <citation type="submission" date="2015-09" db="EMBL/GenBank/DDBJ databases">
        <title>De novo assembly of Pectinophora gossypiella (Pink Bollworm) gut transcriptome.</title>
        <authorList>
            <person name="Tassone E.E."/>
        </authorList>
    </citation>
    <scope>NUCLEOTIDE SEQUENCE</scope>
</reference>
<dbReference type="AlphaFoldDB" id="A0A1E1WI96"/>
<evidence type="ECO:0000313" key="2">
    <source>
        <dbReference type="EMBL" id="JAT86730.1"/>
    </source>
</evidence>
<sequence>PLQADIAKRYPSVITRPFLDWDELIQKRKVILRQEFEQRMRAQEKKSSDDGKPDLVVIEPVIETIDLGMDSDEEGNQIRKQDGITPKVEPEATNTCEKRQDSTNFNLSRVKQEPPEEVDGLSNVQILEATHLPDECINDDSTNSEVHELTKHNEPSCSSDTVQKKKLNLEQQMSNFIHNTIEFDQISTQTDKEERIDTPDDLIQLKADEYFKSKLKKVIESQATQDENKSVEIEKVTDQDDVVDDIIKQKADEFVKKVDIKKVDTNKVDINKLVQDVVQDFELPSELSFVDNGIEFVDDGIEYVEEDENEDDSNNVPTDVKIKAEKPVPVSEIPTVDIKPEISALPASVEGETKMSSNEEQEKGKAEENGDKAAKFDLKLLMQPVVYTTKLDDMIIFKGKQFDSIQQVELIDSVIAESKPVSEKALKQIKIEPLNQIGARETAENNKMENAEEVDIVKNYGSTNVDMENQGDNDDNIENQTGYHDIDDGNHEDYDVEGDDNADGYESSTSIEINENLKVKPTSYLLQKPRSRSYNPIQLCKNPDFNTRLKRLTAGFFSSSRNRQLLSACKPMTIDLHKAFEPKLVNGTLYLKPSG</sequence>
<feature type="compositionally biased region" description="Basic and acidic residues" evidence="1">
    <location>
        <begin position="360"/>
        <end position="369"/>
    </location>
</feature>
<protein>
    <submittedName>
        <fullName evidence="2">Uncharacterized protein</fullName>
    </submittedName>
</protein>
<feature type="region of interest" description="Disordered" evidence="1">
    <location>
        <begin position="468"/>
        <end position="490"/>
    </location>
</feature>
<name>A0A1E1WI96_PECGO</name>
<evidence type="ECO:0000256" key="1">
    <source>
        <dbReference type="SAM" id="MobiDB-lite"/>
    </source>
</evidence>
<proteinExistence type="predicted"/>
<gene>
    <name evidence="2" type="ORF">g.3837</name>
</gene>
<dbReference type="EMBL" id="GDQN01004324">
    <property type="protein sequence ID" value="JAT86730.1"/>
    <property type="molecule type" value="Transcribed_RNA"/>
</dbReference>